<protein>
    <submittedName>
        <fullName evidence="7">Calponin-homology (CH) domain-containing protein</fullName>
    </submittedName>
</protein>
<evidence type="ECO:0000256" key="2">
    <source>
        <dbReference type="ARBA" id="ARBA00022490"/>
    </source>
</evidence>
<dbReference type="InterPro" id="IPR000048">
    <property type="entry name" value="IQ_motif_EF-hand-BS"/>
</dbReference>
<keyword evidence="6" id="KW-1185">Reference proteome</keyword>
<evidence type="ECO:0000259" key="5">
    <source>
        <dbReference type="PROSITE" id="PS50021"/>
    </source>
</evidence>
<dbReference type="AlphaFoldDB" id="A0AAF5CUW3"/>
<dbReference type="InterPro" id="IPR051185">
    <property type="entry name" value="ASPM"/>
</dbReference>
<organism evidence="6 7">
    <name type="scientific">Strongyloides stercoralis</name>
    <name type="common">Threadworm</name>
    <dbReference type="NCBI Taxonomy" id="6248"/>
    <lineage>
        <taxon>Eukaryota</taxon>
        <taxon>Metazoa</taxon>
        <taxon>Ecdysozoa</taxon>
        <taxon>Nematoda</taxon>
        <taxon>Chromadorea</taxon>
        <taxon>Rhabditida</taxon>
        <taxon>Tylenchina</taxon>
        <taxon>Panagrolaimomorpha</taxon>
        <taxon>Strongyloidoidea</taxon>
        <taxon>Strongyloididae</taxon>
        <taxon>Strongyloides</taxon>
    </lineage>
</organism>
<accession>A0AAF5CUW3</accession>
<evidence type="ECO:0000256" key="1">
    <source>
        <dbReference type="ARBA" id="ARBA00004496"/>
    </source>
</evidence>
<dbReference type="GO" id="GO:0007051">
    <property type="term" value="P:spindle organization"/>
    <property type="evidence" value="ECO:0007669"/>
    <property type="project" value="TreeGrafter"/>
</dbReference>
<dbReference type="SMART" id="SM00033">
    <property type="entry name" value="CH"/>
    <property type="match status" value="1"/>
</dbReference>
<dbReference type="GO" id="GO:0000922">
    <property type="term" value="C:spindle pole"/>
    <property type="evidence" value="ECO:0007669"/>
    <property type="project" value="TreeGrafter"/>
</dbReference>
<dbReference type="PANTHER" id="PTHR22706">
    <property type="entry name" value="ASSEMBLY FACTOR FOR SPINDLE MICROTUBULES"/>
    <property type="match status" value="1"/>
</dbReference>
<keyword evidence="4" id="KW-0112">Calmodulin-binding</keyword>
<keyword evidence="3" id="KW-0677">Repeat</keyword>
<evidence type="ECO:0000256" key="3">
    <source>
        <dbReference type="ARBA" id="ARBA00022737"/>
    </source>
</evidence>
<keyword evidence="2" id="KW-0963">Cytoplasm</keyword>
<dbReference type="CDD" id="cd23767">
    <property type="entry name" value="IQCD"/>
    <property type="match status" value="2"/>
</dbReference>
<proteinExistence type="predicted"/>
<dbReference type="PROSITE" id="PS50021">
    <property type="entry name" value="CH"/>
    <property type="match status" value="1"/>
</dbReference>
<dbReference type="SUPFAM" id="SSF47576">
    <property type="entry name" value="Calponin-homology domain, CH-domain"/>
    <property type="match status" value="1"/>
</dbReference>
<dbReference type="Gene3D" id="1.20.5.190">
    <property type="match status" value="3"/>
</dbReference>
<evidence type="ECO:0000313" key="7">
    <source>
        <dbReference type="WBParaSite" id="TCONS_00002030.p1"/>
    </source>
</evidence>
<dbReference type="PANTHER" id="PTHR22706:SF1">
    <property type="entry name" value="ASSEMBLY FACTOR FOR SPINDLE MICROTUBULES"/>
    <property type="match status" value="1"/>
</dbReference>
<dbReference type="Proteomes" id="UP000035681">
    <property type="component" value="Unplaced"/>
</dbReference>
<dbReference type="Pfam" id="PF00307">
    <property type="entry name" value="CH"/>
    <property type="match status" value="1"/>
</dbReference>
<dbReference type="GO" id="GO:0005737">
    <property type="term" value="C:cytoplasm"/>
    <property type="evidence" value="ECO:0007669"/>
    <property type="project" value="UniProtKB-SubCell"/>
</dbReference>
<dbReference type="PROSITE" id="PS50096">
    <property type="entry name" value="IQ"/>
    <property type="match status" value="5"/>
</dbReference>
<dbReference type="SMART" id="SM00015">
    <property type="entry name" value="IQ"/>
    <property type="match status" value="6"/>
</dbReference>
<sequence length="1156" mass="133872">MGKFYISIIITSNLPSDETILTNCDALSSTMNASTARTPRSFFKDADIDGVVGGNGDSTLLFHETHLQVNMSIEDKRNRMIAKLNKKYNKESTIKEEDEVDVCTFGGHINDNKENVDFESRRRRRIASLERRNKLREKAVERLRMERLEKETHIDVLETTKKFLGETSSTTLPGMAGDPNLTVTYMESILSTTKVFSETLIIEPKEEIEKRNAMALASWINHLIGVSKDSCEDINAFSERARNKADEILRNALKNPEAPSDVVVNLNESSGTVSRKRREWMESVTKARQHVKSADFLNKIKDMVENNPSIVLDNLKVYADIGLQREVVSVLLNFSPVWLRLAIECIYNVDLNILDYGTSHNIFISFVTKNIFSNPRIVNSKKFCPTGTKASLTQSGMKVLQRHFITKIIQIIAVIEYLVKFDVIKPENPPVFSAHSPIQSSKDFIVWIRRTFVSMKFDLTKALTKIGLVFKYEQTYHDNYSFVVKDIEMDLCDGFILAKVVERIFKVNDKSLLLSLRPPNGDRLRKIGNVKVVLNFIKDRGIDIGNLKAEDIVQGKMGQIIELLWKLVGVFETQKDQYEVFRRMSRMIRKLSSHLDDPCCVVPRYLDGFDIILHVARQFSELVGSKVYKSIEEFGDGDFLISFYNYFVSKYNGLDGNNYYGNSSMAKIFNIACDEMGISKDLASLNDVKRGDCRTFKLFVKLFMEKCFLVTEVEESALTLQRFFRNVVLGKKKCVVNLEDYSSKWYEEQKKEKMAKDMAASKIQAAFKGYKARRQFLHIKTSLRRVQACVRGFIDRRRASKLRHRMVSSALVIQRAWRKFLFRRSINKAIEKKKIENNFKREEAARVIQRSWRCYKAKTLLKELQMNRKIEEKSARLIQSAYRAYRNRKNIKNNDEVTPLNTPLFDKVMLKDSVERFRERLAVFYLNKKRSLKDEIEAAIKIQAWYRGASVRRKLSDEIRKRKIKMEKLGKEVAMNKNLDVEDLKIPVNSRFYRICQMLDSGKIRCYLKPFLELARLLRYSPSLGIHFVLVNGHKSLSAAIGRLKRSPLEQEVNSLFSEVLYYLLSEDGCYKFMKSEIANISGTIWHYFYAHYTNVDVVHYLGHCILILKKKNAPPECFEKANFYIDNMTKRFASLPKGDKRFKIIKKLQSAFKQS</sequence>
<dbReference type="Pfam" id="PF00612">
    <property type="entry name" value="IQ"/>
    <property type="match status" value="5"/>
</dbReference>
<dbReference type="InterPro" id="IPR001715">
    <property type="entry name" value="CH_dom"/>
</dbReference>
<dbReference type="Gene3D" id="1.10.418.10">
    <property type="entry name" value="Calponin-like domain"/>
    <property type="match status" value="1"/>
</dbReference>
<dbReference type="CDD" id="cd21223">
    <property type="entry name" value="CH_ASPM_rpt1"/>
    <property type="match status" value="1"/>
</dbReference>
<name>A0AAF5CUW3_STRER</name>
<dbReference type="WBParaSite" id="TCONS_00002030.p1">
    <property type="protein sequence ID" value="TCONS_00002030.p1"/>
    <property type="gene ID" value="XLOC_001930"/>
</dbReference>
<comment type="subcellular location">
    <subcellularLocation>
        <location evidence="1">Cytoplasm</location>
    </subcellularLocation>
</comment>
<evidence type="ECO:0000256" key="4">
    <source>
        <dbReference type="ARBA" id="ARBA00022860"/>
    </source>
</evidence>
<dbReference type="GO" id="GO:0051295">
    <property type="term" value="P:establishment of meiotic spindle localization"/>
    <property type="evidence" value="ECO:0007669"/>
    <property type="project" value="TreeGrafter"/>
</dbReference>
<feature type="domain" description="Calponin-homology (CH)" evidence="5">
    <location>
        <begin position="438"/>
        <end position="572"/>
    </location>
</feature>
<dbReference type="GO" id="GO:0005516">
    <property type="term" value="F:calmodulin binding"/>
    <property type="evidence" value="ECO:0007669"/>
    <property type="project" value="UniProtKB-KW"/>
</dbReference>
<dbReference type="GO" id="GO:0000278">
    <property type="term" value="P:mitotic cell cycle"/>
    <property type="evidence" value="ECO:0007669"/>
    <property type="project" value="TreeGrafter"/>
</dbReference>
<reference evidence="7" key="1">
    <citation type="submission" date="2024-02" db="UniProtKB">
        <authorList>
            <consortium name="WormBaseParasite"/>
        </authorList>
    </citation>
    <scope>IDENTIFICATION</scope>
</reference>
<evidence type="ECO:0000313" key="6">
    <source>
        <dbReference type="Proteomes" id="UP000035681"/>
    </source>
</evidence>
<dbReference type="InterPro" id="IPR036872">
    <property type="entry name" value="CH_dom_sf"/>
</dbReference>